<keyword evidence="5" id="KW-0547">Nucleotide-binding</keyword>
<sequence length="298" mass="33059">MVRELKAGADSCNASRVAVRMEHVECRRGEDRVLSDLSLTIPEGQWVCIAGRNGSGKSTLVRLMNGLLPHSEGRIVIDGLKLTPHTCPEIRRRVGMVFANPDDQFVGLTVEDDIAFGLENLCLRREEMQERIKRYAERLGIKHLLRRHPATLSGGQKQRAALAAVLAMEPRIVIVDEGTSMLDERSKQELLGIMQEMRASGAYTLISVTHDVEEMAQADRMLVIHDGGIVADGSPRDLLGQDELLQMCRLKPPYPLLLSRELRQRGIEIGDCLSESEVAEALWAYHLNGYRIATGTGG</sequence>
<evidence type="ECO:0000256" key="6">
    <source>
        <dbReference type="ARBA" id="ARBA00022840"/>
    </source>
</evidence>
<gene>
    <name evidence="10" type="ORF">CHH67_06715</name>
</gene>
<evidence type="ECO:0000313" key="10">
    <source>
        <dbReference type="EMBL" id="PAD78448.1"/>
    </source>
</evidence>
<dbReference type="GO" id="GO:0043190">
    <property type="term" value="C:ATP-binding cassette (ABC) transporter complex"/>
    <property type="evidence" value="ECO:0007669"/>
    <property type="project" value="TreeGrafter"/>
</dbReference>
<dbReference type="InterPro" id="IPR003439">
    <property type="entry name" value="ABC_transporter-like_ATP-bd"/>
</dbReference>
<dbReference type="InterPro" id="IPR050095">
    <property type="entry name" value="ECF_ABC_transporter_ATP-bd"/>
</dbReference>
<dbReference type="CDD" id="cd03225">
    <property type="entry name" value="ABC_cobalt_CbiO_domain1"/>
    <property type="match status" value="1"/>
</dbReference>
<dbReference type="SUPFAM" id="SSF52540">
    <property type="entry name" value="P-loop containing nucleoside triphosphate hydrolases"/>
    <property type="match status" value="1"/>
</dbReference>
<dbReference type="GO" id="GO:0015087">
    <property type="term" value="F:cobalt ion transmembrane transporter activity"/>
    <property type="evidence" value="ECO:0007669"/>
    <property type="project" value="UniProtKB-ARBA"/>
</dbReference>
<dbReference type="Pfam" id="PF00005">
    <property type="entry name" value="ABC_tran"/>
    <property type="match status" value="1"/>
</dbReference>
<dbReference type="Proteomes" id="UP000215596">
    <property type="component" value="Unassembled WGS sequence"/>
</dbReference>
<organism evidence="10 11">
    <name type="scientific">Paenibacillus campinasensis</name>
    <dbReference type="NCBI Taxonomy" id="66347"/>
    <lineage>
        <taxon>Bacteria</taxon>
        <taxon>Bacillati</taxon>
        <taxon>Bacillota</taxon>
        <taxon>Bacilli</taxon>
        <taxon>Bacillales</taxon>
        <taxon>Paenibacillaceae</taxon>
        <taxon>Paenibacillus</taxon>
    </lineage>
</organism>
<dbReference type="EMBL" id="NPBY01000021">
    <property type="protein sequence ID" value="PAD78448.1"/>
    <property type="molecule type" value="Genomic_DNA"/>
</dbReference>
<accession>A0A268EZA3</accession>
<name>A0A268EZA3_9BACL</name>
<evidence type="ECO:0000256" key="4">
    <source>
        <dbReference type="ARBA" id="ARBA00022475"/>
    </source>
</evidence>
<evidence type="ECO:0000256" key="7">
    <source>
        <dbReference type="ARBA" id="ARBA00022967"/>
    </source>
</evidence>
<dbReference type="InterPro" id="IPR003593">
    <property type="entry name" value="AAA+_ATPase"/>
</dbReference>
<dbReference type="Gene3D" id="3.40.50.300">
    <property type="entry name" value="P-loop containing nucleotide triphosphate hydrolases"/>
    <property type="match status" value="1"/>
</dbReference>
<dbReference type="PROSITE" id="PS50893">
    <property type="entry name" value="ABC_TRANSPORTER_2"/>
    <property type="match status" value="1"/>
</dbReference>
<dbReference type="InterPro" id="IPR027417">
    <property type="entry name" value="P-loop_NTPase"/>
</dbReference>
<evidence type="ECO:0000256" key="2">
    <source>
        <dbReference type="ARBA" id="ARBA00005417"/>
    </source>
</evidence>
<keyword evidence="3" id="KW-0813">Transport</keyword>
<feature type="domain" description="ABC transporter" evidence="9">
    <location>
        <begin position="19"/>
        <end position="251"/>
    </location>
</feature>
<evidence type="ECO:0000256" key="8">
    <source>
        <dbReference type="ARBA" id="ARBA00023136"/>
    </source>
</evidence>
<keyword evidence="6 10" id="KW-0067">ATP-binding</keyword>
<dbReference type="GO" id="GO:0042626">
    <property type="term" value="F:ATPase-coupled transmembrane transporter activity"/>
    <property type="evidence" value="ECO:0007669"/>
    <property type="project" value="TreeGrafter"/>
</dbReference>
<dbReference type="PROSITE" id="PS00211">
    <property type="entry name" value="ABC_TRANSPORTER_1"/>
    <property type="match status" value="1"/>
</dbReference>
<keyword evidence="4" id="KW-1003">Cell membrane</keyword>
<dbReference type="InterPro" id="IPR015856">
    <property type="entry name" value="ABC_transpr_CbiO/EcfA_su"/>
</dbReference>
<dbReference type="GO" id="GO:0005524">
    <property type="term" value="F:ATP binding"/>
    <property type="evidence" value="ECO:0007669"/>
    <property type="project" value="UniProtKB-KW"/>
</dbReference>
<dbReference type="AlphaFoldDB" id="A0A268EZA3"/>
<dbReference type="PANTHER" id="PTHR43553:SF24">
    <property type="entry name" value="ENERGY-COUPLING FACTOR TRANSPORTER ATP-BINDING PROTEIN ECFA1"/>
    <property type="match status" value="1"/>
</dbReference>
<evidence type="ECO:0000256" key="3">
    <source>
        <dbReference type="ARBA" id="ARBA00022448"/>
    </source>
</evidence>
<dbReference type="SMART" id="SM00382">
    <property type="entry name" value="AAA"/>
    <property type="match status" value="1"/>
</dbReference>
<dbReference type="PANTHER" id="PTHR43553">
    <property type="entry name" value="HEAVY METAL TRANSPORTER"/>
    <property type="match status" value="1"/>
</dbReference>
<proteinExistence type="inferred from homology"/>
<dbReference type="GO" id="GO:0016887">
    <property type="term" value="F:ATP hydrolysis activity"/>
    <property type="evidence" value="ECO:0007669"/>
    <property type="project" value="InterPro"/>
</dbReference>
<dbReference type="InterPro" id="IPR017871">
    <property type="entry name" value="ABC_transporter-like_CS"/>
</dbReference>
<keyword evidence="8" id="KW-0472">Membrane</keyword>
<reference evidence="10 11" key="1">
    <citation type="submission" date="2017-07" db="EMBL/GenBank/DDBJ databases">
        <title>Isolation and whole genome analysis of endospore-forming bacteria from heroin.</title>
        <authorList>
            <person name="Kalinowski J."/>
            <person name="Ahrens B."/>
            <person name="Al-Dilaimi A."/>
            <person name="Winkler A."/>
            <person name="Wibberg D."/>
            <person name="Schleenbecker U."/>
            <person name="Ruckert C."/>
            <person name="Wolfel R."/>
            <person name="Grass G."/>
        </authorList>
    </citation>
    <scope>NUCLEOTIDE SEQUENCE [LARGE SCALE GENOMIC DNA]</scope>
    <source>
        <strain evidence="10 11">7537-G1</strain>
    </source>
</reference>
<dbReference type="OrthoDB" id="9784332at2"/>
<evidence type="ECO:0000256" key="5">
    <source>
        <dbReference type="ARBA" id="ARBA00022741"/>
    </source>
</evidence>
<protein>
    <submittedName>
        <fullName evidence="10">Energy-coupling factor ABC transporter ATP-binding protein</fullName>
    </submittedName>
</protein>
<dbReference type="FunFam" id="3.40.50.300:FF:000224">
    <property type="entry name" value="Energy-coupling factor transporter ATP-binding protein EcfA"/>
    <property type="match status" value="1"/>
</dbReference>
<keyword evidence="7" id="KW-1278">Translocase</keyword>
<comment type="caution">
    <text evidence="10">The sequence shown here is derived from an EMBL/GenBank/DDBJ whole genome shotgun (WGS) entry which is preliminary data.</text>
</comment>
<evidence type="ECO:0000313" key="11">
    <source>
        <dbReference type="Proteomes" id="UP000215596"/>
    </source>
</evidence>
<comment type="similarity">
    <text evidence="2">Belongs to the ABC transporter superfamily.</text>
</comment>
<evidence type="ECO:0000256" key="1">
    <source>
        <dbReference type="ARBA" id="ARBA00004202"/>
    </source>
</evidence>
<dbReference type="RefSeq" id="WP_095264309.1">
    <property type="nucleotide sequence ID" value="NZ_NPBY01000021.1"/>
</dbReference>
<comment type="subcellular location">
    <subcellularLocation>
        <location evidence="1">Cell membrane</location>
        <topology evidence="1">Peripheral membrane protein</topology>
    </subcellularLocation>
</comment>
<evidence type="ECO:0000259" key="9">
    <source>
        <dbReference type="PROSITE" id="PS50893"/>
    </source>
</evidence>